<reference evidence="3" key="2">
    <citation type="submission" date="2019-09" db="UniProtKB">
        <authorList>
            <consortium name="WormBaseParasite"/>
        </authorList>
    </citation>
    <scope>IDENTIFICATION</scope>
</reference>
<accession>A0A183GKZ2</accession>
<accession>A0A3P8E1X9</accession>
<dbReference type="AlphaFoldDB" id="A0A183GKZ2"/>
<organism evidence="2 3">
    <name type="scientific">Heligmosomoides polygyrus</name>
    <name type="common">Parasitic roundworm</name>
    <dbReference type="NCBI Taxonomy" id="6339"/>
    <lineage>
        <taxon>Eukaryota</taxon>
        <taxon>Metazoa</taxon>
        <taxon>Ecdysozoa</taxon>
        <taxon>Nematoda</taxon>
        <taxon>Chromadorea</taxon>
        <taxon>Rhabditida</taxon>
        <taxon>Rhabditina</taxon>
        <taxon>Rhabditomorpha</taxon>
        <taxon>Strongyloidea</taxon>
        <taxon>Heligmosomidae</taxon>
        <taxon>Heligmosomoides</taxon>
    </lineage>
</organism>
<reference evidence="1 2" key="1">
    <citation type="submission" date="2018-11" db="EMBL/GenBank/DDBJ databases">
        <authorList>
            <consortium name="Pathogen Informatics"/>
        </authorList>
    </citation>
    <scope>NUCLEOTIDE SEQUENCE [LARGE SCALE GENOMIC DNA]</scope>
</reference>
<gene>
    <name evidence="1" type="ORF">HPBE_LOCUS23361</name>
</gene>
<proteinExistence type="predicted"/>
<dbReference type="Proteomes" id="UP000050761">
    <property type="component" value="Unassembled WGS sequence"/>
</dbReference>
<evidence type="ECO:0000313" key="1">
    <source>
        <dbReference type="EMBL" id="VDP38305.1"/>
    </source>
</evidence>
<evidence type="ECO:0000313" key="2">
    <source>
        <dbReference type="Proteomes" id="UP000050761"/>
    </source>
</evidence>
<keyword evidence="2" id="KW-1185">Reference proteome</keyword>
<dbReference type="EMBL" id="UZAH01034979">
    <property type="protein sequence ID" value="VDP38305.1"/>
    <property type="molecule type" value="Genomic_DNA"/>
</dbReference>
<sequence>MKSVPQGRVRLSYSDLDDYKAELVRRIKVNKEKANEHVEKHCAQMKKYYNLETGDSSRLPKTGDCLFMRVEEEIEVADPQHFLHVRLRCDGQSFPALHGRPARCSQVLGVRDLLSNVSNKRWKKELSVYLTRQER</sequence>
<evidence type="ECO:0000313" key="3">
    <source>
        <dbReference type="WBParaSite" id="HPBE_0002336201-mRNA-1"/>
    </source>
</evidence>
<name>A0A183GKZ2_HELPZ</name>
<protein>
    <submittedName>
        <fullName evidence="3">CDC37_C domain-containing protein</fullName>
    </submittedName>
</protein>
<dbReference type="WBParaSite" id="HPBE_0002336201-mRNA-1">
    <property type="protein sequence ID" value="HPBE_0002336201-mRNA-1"/>
    <property type="gene ID" value="HPBE_0002336201"/>
</dbReference>